<dbReference type="GeneID" id="100887860"/>
<dbReference type="Proteomes" id="UP000007110">
    <property type="component" value="Unassembled WGS sequence"/>
</dbReference>
<feature type="compositionally biased region" description="Basic and acidic residues" evidence="11">
    <location>
        <begin position="1103"/>
        <end position="1125"/>
    </location>
</feature>
<evidence type="ECO:0000256" key="1">
    <source>
        <dbReference type="ARBA" id="ARBA00004120"/>
    </source>
</evidence>
<evidence type="ECO:0000256" key="7">
    <source>
        <dbReference type="ARBA" id="ARBA00023136"/>
    </source>
</evidence>
<evidence type="ECO:0000256" key="3">
    <source>
        <dbReference type="ARBA" id="ARBA00022475"/>
    </source>
</evidence>
<keyword evidence="8" id="KW-0206">Cytoskeleton</keyword>
<keyword evidence="7 12" id="KW-0472">Membrane</keyword>
<evidence type="ECO:0000256" key="12">
    <source>
        <dbReference type="SAM" id="Phobius"/>
    </source>
</evidence>
<feature type="compositionally biased region" description="Basic and acidic residues" evidence="11">
    <location>
        <begin position="1558"/>
        <end position="1567"/>
    </location>
</feature>
<evidence type="ECO:0000256" key="8">
    <source>
        <dbReference type="ARBA" id="ARBA00023212"/>
    </source>
</evidence>
<feature type="compositionally biased region" description="Basic and acidic residues" evidence="11">
    <location>
        <begin position="1031"/>
        <end position="1050"/>
    </location>
</feature>
<dbReference type="OMA" id="ISIIICH"/>
<dbReference type="GO" id="GO:0007224">
    <property type="term" value="P:smoothened signaling pathway"/>
    <property type="evidence" value="ECO:0007669"/>
    <property type="project" value="InterPro"/>
</dbReference>
<feature type="transmembrane region" description="Helical" evidence="12">
    <location>
        <begin position="619"/>
        <end position="635"/>
    </location>
</feature>
<organism evidence="13 14">
    <name type="scientific">Strongylocentrotus purpuratus</name>
    <name type="common">Purple sea urchin</name>
    <dbReference type="NCBI Taxonomy" id="7668"/>
    <lineage>
        <taxon>Eukaryota</taxon>
        <taxon>Metazoa</taxon>
        <taxon>Echinodermata</taxon>
        <taxon>Eleutherozoa</taxon>
        <taxon>Echinozoa</taxon>
        <taxon>Echinoidea</taxon>
        <taxon>Euechinoidea</taxon>
        <taxon>Echinacea</taxon>
        <taxon>Camarodonta</taxon>
        <taxon>Echinidea</taxon>
        <taxon>Strongylocentrotidae</taxon>
        <taxon>Strongylocentrotus</taxon>
    </lineage>
</organism>
<comment type="subcellular location">
    <subcellularLocation>
        <location evidence="2">Cell membrane</location>
        <topology evidence="2">Single-pass membrane protein</topology>
    </subcellularLocation>
    <subcellularLocation>
        <location evidence="1">Cytoplasm</location>
        <location evidence="1">Cytoskeleton</location>
        <location evidence="1">Cilium basal body</location>
    </subcellularLocation>
</comment>
<sequence>MAKHLQEKPRCRILGPFSSIFIVILLVSLNAIKADVLETVDTPSSPVPSMSLLLEAQSGVDKPGPESVLLTDPVDVSLSLSLASNITLYNTSVVVLIPGEFSLAENVTVTIGDNIASSLLNDSLNQVQSLIIDLGTVQNSNISSNLTEEDMIKISFTAYLLEKSEKIGDLFYFPAEVQFTESVNETSQIVRSDISYAGPGIRTQFNNSGFSTYGDFIPDRETVMNVFLDFPPYTLSNVSFSLGVSSPGVPTLNVDFTEMLLTPSTNFITYSEPSTPGFTCVGNSCSLSDLNFGDVTAVNGTLDLQISFIINDGILSVGDDVFLQEDIILNGGSAHIDSHVLSVVQPDLMITTDVVALSSTDVIDDYTYQYMHFTTTVSHTVNSTGPASQVSFYNPVSGLSVDLDTITPDPFSSSSIKPVITASRYTLNPGVLEVGETAVLSYNARLTQSLVDDNLETDIQLESQLTWSSLPADEETNTHPGTSFGPITDSICITQSITYEESLLYNHGLPALFFFVALILALVLVILCCFIYAKMSAGGIYAIVQPEGTISKNQHGLIINPRVGKTGVDMVEEYSSVTANESIVVVLMQKDKTRKVLDFENLDIMSTITTDMRLEEQRISTMIEMFIMLLGSWSLRDLLPRDFSAKLSKKYQRSAKDAIKKLDDEYGHESRELIKHLSNENKGKLIMLKKKHDAELRLKAAQARSLSKEDLKEVMDLLKKQQAAGATSLTQLLRLKQDEEQEKLRKEYATKKRIAMKAVQQEYMDKAILQGKLDEDQARRLLSEHQQDMSTVERLMDEEMSRQRMSLEEKLARRKLLAKATESQEEHHSALLNTMASQTMTAVSELEQSEQLGQEEAKAYVEKLMKEVKGIKENYEKERRKQEEVLHKKLSEKKKKRMQEKEREQKQEFAEFEKKKTSVDNGELDLEEYFESKSGLLAGHRSQLAEIETEVDEEAREELENLRDEMAAKVKGQITNVRQKVHVDLQNKGLTERQAAQIVEQHERDVEEMQEQREEQRQKQEKAIKKRMAKQRKELALRKQEEREEREQIREHEEKMVGRLLASQVAMSEEERRRILAEHEQHLVAMENSLALTKLRQRRLLEEKMAGRKSRQMDRLARKQEQEAKRKLKDKKLDDSDEDEDATNSDLKEMMQKHTKERMAMMTDEDEDRDKLEEEMEAMRSEMLNERANALKEQEDRLGALMAQLQMQKARELATIEEQHKALLQLKMNMLDELTEKGIMKNAQCKKVIETHQKQVEAREQKMKKERAKAEAIVKKKLKEKAAERVKTLAMKHEEEIQSLLEREKNGTAARLKRVALKHKHMVEMEEFRNKLAVEMTQTLEEIRRQSEMTRINEQQEQELDFLSALVKVGNYDKTELINVLHLLFPAKSHDQINGMLAKLYEKVEKDGDETDSSPAKSNGTSARNQRGDLEQKVKEAILGQVQTTKPKTDSLTKKEKKKKAKKLAPIRSADQTYDSDNRSTNLSSSMRGAAPLPLISSTRRPEPLGQTGDSEDERRRGRYDDRSEGEGTEDDERNFLRKRGSVSGPGKGKRASLSQVRDPRRGNKLI</sequence>
<dbReference type="GO" id="GO:0060170">
    <property type="term" value="C:ciliary membrane"/>
    <property type="evidence" value="ECO:0000318"/>
    <property type="project" value="GO_Central"/>
</dbReference>
<evidence type="ECO:0000256" key="5">
    <source>
        <dbReference type="ARBA" id="ARBA00022692"/>
    </source>
</evidence>
<protein>
    <recommendedName>
        <fullName evidence="15">Limbin-like</fullName>
    </recommendedName>
</protein>
<feature type="compositionally biased region" description="Basic and acidic residues" evidence="11">
    <location>
        <begin position="899"/>
        <end position="917"/>
    </location>
</feature>
<accession>A0A7M7SZ65</accession>
<feature type="compositionally biased region" description="Basic and acidic residues" evidence="11">
    <location>
        <begin position="1001"/>
        <end position="1023"/>
    </location>
</feature>
<dbReference type="InParanoid" id="A0A7M7SZ65"/>
<keyword evidence="10" id="KW-0175">Coiled coil</keyword>
<dbReference type="PANTHER" id="PTHR16795">
    <property type="entry name" value="LIMBIN/ELLIS-VAN CREVELD PROTEIN"/>
    <property type="match status" value="1"/>
</dbReference>
<proteinExistence type="predicted"/>
<keyword evidence="6 12" id="KW-1133">Transmembrane helix</keyword>
<keyword evidence="4" id="KW-0963">Cytoplasm</keyword>
<feature type="compositionally biased region" description="Polar residues" evidence="11">
    <location>
        <begin position="1413"/>
        <end position="1425"/>
    </location>
</feature>
<evidence type="ECO:0000256" key="9">
    <source>
        <dbReference type="ARBA" id="ARBA00023273"/>
    </source>
</evidence>
<keyword evidence="14" id="KW-1185">Reference proteome</keyword>
<keyword evidence="9" id="KW-0966">Cell projection</keyword>
<feature type="coiled-coil region" evidence="10">
    <location>
        <begin position="1249"/>
        <end position="1303"/>
    </location>
</feature>
<dbReference type="InterPro" id="IPR026501">
    <property type="entry name" value="Limbin/EVC"/>
</dbReference>
<feature type="compositionally biased region" description="Basic residues" evidence="11">
    <location>
        <begin position="1455"/>
        <end position="1465"/>
    </location>
</feature>
<feature type="compositionally biased region" description="Polar residues" evidence="11">
    <location>
        <begin position="1470"/>
        <end position="1487"/>
    </location>
</feature>
<feature type="region of interest" description="Disordered" evidence="11">
    <location>
        <begin position="1406"/>
        <end position="1567"/>
    </location>
</feature>
<keyword evidence="3" id="KW-1003">Cell membrane</keyword>
<dbReference type="EnsemblMetazoa" id="XM_011673357">
    <property type="protein sequence ID" value="XP_011671659"/>
    <property type="gene ID" value="LOC100887860"/>
</dbReference>
<dbReference type="EnsemblMetazoa" id="XM_030986289">
    <property type="protein sequence ID" value="XP_030842149"/>
    <property type="gene ID" value="LOC100887860"/>
</dbReference>
<feature type="region of interest" description="Disordered" evidence="11">
    <location>
        <begin position="1103"/>
        <end position="1152"/>
    </location>
</feature>
<name>A0A7M7SZ65_STRPU</name>
<feature type="compositionally biased region" description="Basic and acidic residues" evidence="11">
    <location>
        <begin position="1513"/>
        <end position="1526"/>
    </location>
</feature>
<evidence type="ECO:0000313" key="13">
    <source>
        <dbReference type="EnsemblMetazoa" id="XP_030842149"/>
    </source>
</evidence>
<feature type="coiled-coil region" evidence="10">
    <location>
        <begin position="1162"/>
        <end position="1211"/>
    </location>
</feature>
<dbReference type="RefSeq" id="XP_030842149.1">
    <property type="nucleotide sequence ID" value="XM_030986289.1"/>
</dbReference>
<evidence type="ECO:0000256" key="4">
    <source>
        <dbReference type="ARBA" id="ARBA00022490"/>
    </source>
</evidence>
<dbReference type="InterPro" id="IPR022076">
    <property type="entry name" value="Limbin"/>
</dbReference>
<dbReference type="PANTHER" id="PTHR16795:SF14">
    <property type="entry name" value="LIMBIN"/>
    <property type="match status" value="1"/>
</dbReference>
<dbReference type="OrthoDB" id="8852462at2759"/>
<reference evidence="14" key="1">
    <citation type="submission" date="2015-02" db="EMBL/GenBank/DDBJ databases">
        <title>Genome sequencing for Strongylocentrotus purpuratus.</title>
        <authorList>
            <person name="Murali S."/>
            <person name="Liu Y."/>
            <person name="Vee V."/>
            <person name="English A."/>
            <person name="Wang M."/>
            <person name="Skinner E."/>
            <person name="Han Y."/>
            <person name="Muzny D.M."/>
            <person name="Worley K.C."/>
            <person name="Gibbs R.A."/>
        </authorList>
    </citation>
    <scope>NUCLEOTIDE SEQUENCE</scope>
</reference>
<feature type="region of interest" description="Disordered" evidence="11">
    <location>
        <begin position="891"/>
        <end position="917"/>
    </location>
</feature>
<evidence type="ECO:0000313" key="14">
    <source>
        <dbReference type="Proteomes" id="UP000007110"/>
    </source>
</evidence>
<dbReference type="Pfam" id="PF12297">
    <property type="entry name" value="EVC2_like"/>
    <property type="match status" value="1"/>
</dbReference>
<keyword evidence="5 12" id="KW-0812">Transmembrane</keyword>
<evidence type="ECO:0008006" key="15">
    <source>
        <dbReference type="Google" id="ProtNLM"/>
    </source>
</evidence>
<feature type="compositionally biased region" description="Basic and acidic residues" evidence="11">
    <location>
        <begin position="1426"/>
        <end position="1436"/>
    </location>
</feature>
<dbReference type="RefSeq" id="XP_011671659.2">
    <property type="nucleotide sequence ID" value="XM_011673357.2"/>
</dbReference>
<reference evidence="13" key="2">
    <citation type="submission" date="2021-01" db="UniProtKB">
        <authorList>
            <consortium name="EnsemblMetazoa"/>
        </authorList>
    </citation>
    <scope>IDENTIFICATION</scope>
</reference>
<evidence type="ECO:0000256" key="2">
    <source>
        <dbReference type="ARBA" id="ARBA00004162"/>
    </source>
</evidence>
<evidence type="ECO:0000256" key="6">
    <source>
        <dbReference type="ARBA" id="ARBA00022989"/>
    </source>
</evidence>
<dbReference type="GO" id="GO:0098797">
    <property type="term" value="C:plasma membrane protein complex"/>
    <property type="evidence" value="ECO:0000318"/>
    <property type="project" value="GO_Central"/>
</dbReference>
<feature type="transmembrane region" description="Helical" evidence="12">
    <location>
        <begin position="511"/>
        <end position="533"/>
    </location>
</feature>
<evidence type="ECO:0000256" key="11">
    <source>
        <dbReference type="SAM" id="MobiDB-lite"/>
    </source>
</evidence>
<feature type="region of interest" description="Disordered" evidence="11">
    <location>
        <begin position="1001"/>
        <end position="1050"/>
    </location>
</feature>
<feature type="transmembrane region" description="Helical" evidence="12">
    <location>
        <begin position="12"/>
        <end position="32"/>
    </location>
</feature>
<evidence type="ECO:0000256" key="10">
    <source>
        <dbReference type="SAM" id="Coils"/>
    </source>
</evidence>